<dbReference type="RefSeq" id="WP_160549684.1">
    <property type="nucleotide sequence ID" value="NZ_JBHLUU010000020.1"/>
</dbReference>
<evidence type="ECO:0000313" key="2">
    <source>
        <dbReference type="Proteomes" id="UP001589738"/>
    </source>
</evidence>
<evidence type="ECO:0000313" key="1">
    <source>
        <dbReference type="EMBL" id="MFC0474933.1"/>
    </source>
</evidence>
<comment type="caution">
    <text evidence="1">The sequence shown here is derived from an EMBL/GenBank/DDBJ whole genome shotgun (WGS) entry which is preliminary data.</text>
</comment>
<protein>
    <submittedName>
        <fullName evidence="1">DUF6944 family repetitive protein</fullName>
    </submittedName>
</protein>
<accession>A0ABV6KNN2</accession>
<keyword evidence="2" id="KW-1185">Reference proteome</keyword>
<proteinExistence type="predicted"/>
<organism evidence="1 2">
    <name type="scientific">Robertmurraya beringensis</name>
    <dbReference type="NCBI Taxonomy" id="641660"/>
    <lineage>
        <taxon>Bacteria</taxon>
        <taxon>Bacillati</taxon>
        <taxon>Bacillota</taxon>
        <taxon>Bacilli</taxon>
        <taxon>Bacillales</taxon>
        <taxon>Bacillaceae</taxon>
        <taxon>Robertmurraya</taxon>
    </lineage>
</organism>
<name>A0ABV6KNN2_9BACI</name>
<dbReference type="Proteomes" id="UP001589738">
    <property type="component" value="Unassembled WGS sequence"/>
</dbReference>
<gene>
    <name evidence="1" type="ORF">ACFFHF_06535</name>
</gene>
<dbReference type="EMBL" id="JBHLUU010000020">
    <property type="protein sequence ID" value="MFC0474933.1"/>
    <property type="molecule type" value="Genomic_DNA"/>
</dbReference>
<reference evidence="1 2" key="1">
    <citation type="submission" date="2024-09" db="EMBL/GenBank/DDBJ databases">
        <authorList>
            <person name="Sun Q."/>
            <person name="Mori K."/>
        </authorList>
    </citation>
    <scope>NUCLEOTIDE SEQUENCE [LARGE SCALE GENOMIC DNA]</scope>
    <source>
        <strain evidence="1 2">CGMCC 1.9126</strain>
    </source>
</reference>
<sequence>MKNEKSHNNTHPSNKEEEKNVEVLKLKQQIAVNVWIQAFGLISEAIALTKLSFLEEQEPGSQEILKGVWIQVIGQFAEAVGVTLQLLFTDDLSLLRGQRMATTGDWLQSIGAAVEAVGGEIAIQSGTPEELVP</sequence>